<dbReference type="VEuPathDB" id="FungiDB:ATEG_02812"/>
<sequence length="368" mass="41443">MGMKLVLLVVCFGPWISASSAAPAGTTLEEGALFNLTLIPRLHERALVKRDVWNECMNDEFRPLLNRAMIDALPIMHNMIEHLDLALSLYNQDSTGELRADKATPDLRTFDEHNAFSSYMMFVSQIYWGPGDSRNRAGLDRLRKTRDTAQALITTYENHAAGIVTGWEEPDRPPDVSLHCDQAEYLSERNSAGLTYTEATTEGALTYYWLSQSDATESLEEKWVPRLEVCALEPGNGQTRFGAVPVNPTIKAHTFPAAEPLVEETITFCPIHFDAWLATESTRTQSALHYRNLHVPIGSAPTDEQVQLAQRLLNLDDFAHGTSSRGIRWLWDFLVSTMIHESTHAIGFVRSDDNKLRKCFLLFLSNLF</sequence>
<accession>Q0CU22</accession>
<feature type="chain" id="PRO_5004170617" description="Lysine-specific metallo-endopeptidase domain-containing protein" evidence="1">
    <location>
        <begin position="22"/>
        <end position="368"/>
    </location>
</feature>
<name>Q0CU22_ASPTN</name>
<feature type="signal peptide" evidence="1">
    <location>
        <begin position="1"/>
        <end position="21"/>
    </location>
</feature>
<protein>
    <recommendedName>
        <fullName evidence="4">Lysine-specific metallo-endopeptidase domain-containing protein</fullName>
    </recommendedName>
</protein>
<reference evidence="3" key="1">
    <citation type="submission" date="2005-09" db="EMBL/GenBank/DDBJ databases">
        <title>Annotation of the Aspergillus terreus NIH2624 genome.</title>
        <authorList>
            <person name="Birren B.W."/>
            <person name="Lander E.S."/>
            <person name="Galagan J.E."/>
            <person name="Nusbaum C."/>
            <person name="Devon K."/>
            <person name="Henn M."/>
            <person name="Ma L.-J."/>
            <person name="Jaffe D.B."/>
            <person name="Butler J."/>
            <person name="Alvarez P."/>
            <person name="Gnerre S."/>
            <person name="Grabherr M."/>
            <person name="Kleber M."/>
            <person name="Mauceli E.W."/>
            <person name="Brockman W."/>
            <person name="Rounsley S."/>
            <person name="Young S.K."/>
            <person name="LaButti K."/>
            <person name="Pushparaj V."/>
            <person name="DeCaprio D."/>
            <person name="Crawford M."/>
            <person name="Koehrsen M."/>
            <person name="Engels R."/>
            <person name="Montgomery P."/>
            <person name="Pearson M."/>
            <person name="Howarth C."/>
            <person name="Larson L."/>
            <person name="Luoma S."/>
            <person name="White J."/>
            <person name="Alvarado L."/>
            <person name="Kodira C.D."/>
            <person name="Zeng Q."/>
            <person name="Oleary S."/>
            <person name="Yandava C."/>
            <person name="Denning D.W."/>
            <person name="Nierman W.C."/>
            <person name="Milne T."/>
            <person name="Madden K."/>
        </authorList>
    </citation>
    <scope>NUCLEOTIDE SEQUENCE [LARGE SCALE GENOMIC DNA]</scope>
    <source>
        <strain evidence="3">NIH 2624 / FGSC A1156</strain>
    </source>
</reference>
<dbReference type="RefSeq" id="XP_001211990.1">
    <property type="nucleotide sequence ID" value="XM_001211990.1"/>
</dbReference>
<gene>
    <name evidence="2" type="ORF">ATEG_02812</name>
</gene>
<dbReference type="OMA" id="FDEHNAF"/>
<evidence type="ECO:0000313" key="3">
    <source>
        <dbReference type="Proteomes" id="UP000007963"/>
    </source>
</evidence>
<dbReference type="Proteomes" id="UP000007963">
    <property type="component" value="Unassembled WGS sequence"/>
</dbReference>
<dbReference type="GeneID" id="4317445"/>
<dbReference type="OrthoDB" id="4485185at2759"/>
<evidence type="ECO:0000313" key="2">
    <source>
        <dbReference type="EMBL" id="EAU36086.1"/>
    </source>
</evidence>
<evidence type="ECO:0000256" key="1">
    <source>
        <dbReference type="SAM" id="SignalP"/>
    </source>
</evidence>
<dbReference type="eggNOG" id="ENOG502SSTK">
    <property type="taxonomic scope" value="Eukaryota"/>
</dbReference>
<proteinExistence type="predicted"/>
<dbReference type="EMBL" id="CH476597">
    <property type="protein sequence ID" value="EAU36086.1"/>
    <property type="molecule type" value="Genomic_DNA"/>
</dbReference>
<dbReference type="HOGENOM" id="CLU_654040_0_0_1"/>
<dbReference type="AlphaFoldDB" id="Q0CU22"/>
<organism evidence="2 3">
    <name type="scientific">Aspergillus terreus (strain NIH 2624 / FGSC A1156)</name>
    <dbReference type="NCBI Taxonomy" id="341663"/>
    <lineage>
        <taxon>Eukaryota</taxon>
        <taxon>Fungi</taxon>
        <taxon>Dikarya</taxon>
        <taxon>Ascomycota</taxon>
        <taxon>Pezizomycotina</taxon>
        <taxon>Eurotiomycetes</taxon>
        <taxon>Eurotiomycetidae</taxon>
        <taxon>Eurotiales</taxon>
        <taxon>Aspergillaceae</taxon>
        <taxon>Aspergillus</taxon>
        <taxon>Aspergillus subgen. Circumdati</taxon>
    </lineage>
</organism>
<keyword evidence="1" id="KW-0732">Signal</keyword>
<evidence type="ECO:0008006" key="4">
    <source>
        <dbReference type="Google" id="ProtNLM"/>
    </source>
</evidence>